<evidence type="ECO:0000259" key="9">
    <source>
        <dbReference type="PROSITE" id="PS50235"/>
    </source>
</evidence>
<keyword evidence="2" id="KW-0479">Metal-binding</keyword>
<keyword evidence="6" id="KW-0539">Nucleus</keyword>
<name>A0AAV2RWA8_MEGNR</name>
<dbReference type="Proteomes" id="UP001497623">
    <property type="component" value="Unassembled WGS sequence"/>
</dbReference>
<sequence>MQKHITSNMSESIVKEEGVDNCVQSFSLYNIANENNPFEVKYGDERTFKQDESYYPHEVLKKSANNHFKFNFKDEIEVYEEPMKFQPVEVKFKQGTEIYGNPIAITELSHTGDNPVSNLNTHNGGKTHKCCQCNKTFTQKSGLIRHMKRHTGVYQCSQCYKTFMKNSNLSRHLKRHAGEKTYQCSHCNKAFIEKGDLVKHLMTHTGEKPYQCNQCDKAFMKKSDLSRHLKRHTGEKPYQCSHCNKDFVDKGDLNKHLKKHTGGKPYQCSLCNKAFLENIFLTKHLKTHCEEKPYQCSHCNKAFNKNSDLNRHLETHTGKKPYQCGHCNKAFANNIILIRHLENCNGEKPYQCSHCNKAFTTNCGHKRHMKSHSDEKLFECKICEQSISRNTDLFSNFKTHTGENLYQCNEILFSNFCYINATVNAFLQCTSVRNLLQSASECKLLVRLRYLVNGSEVPKNTESLREWLITKNWLQFAIKQHNNPEEFIRCFFDLSETLMDLFNIKSSYTYTCQVCSEVTFRNTATCSGLQESIIGNSIETIIQNNRVGTIERKCNSCQQDTNQIKQETFTSLPDILMVQAKRFNQSFANPKNWSLINPNNEIILTNIKYIIKSVIVHCGKVSNEGHYIVAFKDANGDWLKCTNHFIKKSDPPMNGYIFLYERASICAIKSTIIKPIISETKDTIFRNQQNIHMLDKPINESAKVNRTVKCAKDSSPLNELKETHLMDV</sequence>
<dbReference type="PROSITE" id="PS00028">
    <property type="entry name" value="ZINC_FINGER_C2H2_1"/>
    <property type="match status" value="8"/>
</dbReference>
<dbReference type="CDD" id="cd02257">
    <property type="entry name" value="Peptidase_C19"/>
    <property type="match status" value="1"/>
</dbReference>
<dbReference type="Pfam" id="PF00443">
    <property type="entry name" value="UCH"/>
    <property type="match status" value="1"/>
</dbReference>
<dbReference type="SMART" id="SM00355">
    <property type="entry name" value="ZnF_C2H2"/>
    <property type="match status" value="10"/>
</dbReference>
<dbReference type="AlphaFoldDB" id="A0AAV2RWA8"/>
<dbReference type="InterPro" id="IPR028889">
    <property type="entry name" value="USP"/>
</dbReference>
<dbReference type="EMBL" id="CAXKWB010033983">
    <property type="protein sequence ID" value="CAL4144063.1"/>
    <property type="molecule type" value="Genomic_DNA"/>
</dbReference>
<comment type="subcellular location">
    <subcellularLocation>
        <location evidence="1">Nucleus</location>
    </subcellularLocation>
</comment>
<dbReference type="InterPro" id="IPR013087">
    <property type="entry name" value="Znf_C2H2_type"/>
</dbReference>
<evidence type="ECO:0000256" key="6">
    <source>
        <dbReference type="ARBA" id="ARBA00023242"/>
    </source>
</evidence>
<organism evidence="10 11">
    <name type="scientific">Meganyctiphanes norvegica</name>
    <name type="common">Northern krill</name>
    <name type="synonym">Thysanopoda norvegica</name>
    <dbReference type="NCBI Taxonomy" id="48144"/>
    <lineage>
        <taxon>Eukaryota</taxon>
        <taxon>Metazoa</taxon>
        <taxon>Ecdysozoa</taxon>
        <taxon>Arthropoda</taxon>
        <taxon>Crustacea</taxon>
        <taxon>Multicrustacea</taxon>
        <taxon>Malacostraca</taxon>
        <taxon>Eumalacostraca</taxon>
        <taxon>Eucarida</taxon>
        <taxon>Euphausiacea</taxon>
        <taxon>Euphausiidae</taxon>
        <taxon>Meganyctiphanes</taxon>
    </lineage>
</organism>
<dbReference type="FunFam" id="3.30.160.60:FF:000688">
    <property type="entry name" value="zinc finger protein 197 isoform X1"/>
    <property type="match status" value="1"/>
</dbReference>
<accession>A0AAV2RWA8</accession>
<feature type="domain" description="C2H2-type" evidence="8">
    <location>
        <begin position="210"/>
        <end position="237"/>
    </location>
</feature>
<dbReference type="Gene3D" id="3.30.160.60">
    <property type="entry name" value="Classic Zinc Finger"/>
    <property type="match status" value="10"/>
</dbReference>
<dbReference type="InterPro" id="IPR036236">
    <property type="entry name" value="Znf_C2H2_sf"/>
</dbReference>
<keyword evidence="5" id="KW-0862">Zinc</keyword>
<feature type="domain" description="C2H2-type" evidence="8">
    <location>
        <begin position="266"/>
        <end position="293"/>
    </location>
</feature>
<proteinExistence type="predicted"/>
<dbReference type="GO" id="GO:0000978">
    <property type="term" value="F:RNA polymerase II cis-regulatory region sequence-specific DNA binding"/>
    <property type="evidence" value="ECO:0007669"/>
    <property type="project" value="TreeGrafter"/>
</dbReference>
<feature type="domain" description="C2H2-type" evidence="8">
    <location>
        <begin position="128"/>
        <end position="155"/>
    </location>
</feature>
<comment type="caution">
    <text evidence="10">The sequence shown here is derived from an EMBL/GenBank/DDBJ whole genome shotgun (WGS) entry which is preliminary data.</text>
</comment>
<dbReference type="GO" id="GO:0000981">
    <property type="term" value="F:DNA-binding transcription factor activity, RNA polymerase II-specific"/>
    <property type="evidence" value="ECO:0007669"/>
    <property type="project" value="TreeGrafter"/>
</dbReference>
<feature type="domain" description="C2H2-type" evidence="8">
    <location>
        <begin position="154"/>
        <end position="181"/>
    </location>
</feature>
<feature type="domain" description="C2H2-type" evidence="8">
    <location>
        <begin position="294"/>
        <end position="321"/>
    </location>
</feature>
<keyword evidence="11" id="KW-1185">Reference proteome</keyword>
<feature type="domain" description="C2H2-type" evidence="8">
    <location>
        <begin position="182"/>
        <end position="209"/>
    </location>
</feature>
<gene>
    <name evidence="10" type="ORF">MNOR_LOCUS29392</name>
</gene>
<evidence type="ECO:0000256" key="5">
    <source>
        <dbReference type="ARBA" id="ARBA00022833"/>
    </source>
</evidence>
<reference evidence="10 11" key="1">
    <citation type="submission" date="2024-05" db="EMBL/GenBank/DDBJ databases">
        <authorList>
            <person name="Wallberg A."/>
        </authorList>
    </citation>
    <scope>NUCLEOTIDE SEQUENCE [LARGE SCALE GENOMIC DNA]</scope>
</reference>
<dbReference type="FunFam" id="3.30.160.60:FF:001872">
    <property type="entry name" value="Zinc finger protein"/>
    <property type="match status" value="2"/>
</dbReference>
<dbReference type="Pfam" id="PF00096">
    <property type="entry name" value="zf-C2H2"/>
    <property type="match status" value="6"/>
</dbReference>
<evidence type="ECO:0000313" key="10">
    <source>
        <dbReference type="EMBL" id="CAL4144063.1"/>
    </source>
</evidence>
<feature type="domain" description="C2H2-type" evidence="8">
    <location>
        <begin position="322"/>
        <end position="349"/>
    </location>
</feature>
<protein>
    <submittedName>
        <fullName evidence="10">Uncharacterized protein</fullName>
    </submittedName>
</protein>
<dbReference type="PANTHER" id="PTHR23226">
    <property type="entry name" value="ZINC FINGER AND SCAN DOMAIN-CONTAINING"/>
    <property type="match status" value="1"/>
</dbReference>
<feature type="domain" description="C2H2-type" evidence="8">
    <location>
        <begin position="350"/>
        <end position="377"/>
    </location>
</feature>
<feature type="domain" description="C2H2-type" evidence="8">
    <location>
        <begin position="378"/>
        <end position="405"/>
    </location>
</feature>
<dbReference type="InterPro" id="IPR001394">
    <property type="entry name" value="Peptidase_C19_UCH"/>
</dbReference>
<evidence type="ECO:0000256" key="7">
    <source>
        <dbReference type="PROSITE-ProRule" id="PRU00042"/>
    </source>
</evidence>
<dbReference type="FunFam" id="3.30.160.60:FF:000870">
    <property type="entry name" value="zinc finger protein 197 isoform X1"/>
    <property type="match status" value="1"/>
</dbReference>
<dbReference type="GO" id="GO:0016579">
    <property type="term" value="P:protein deubiquitination"/>
    <property type="evidence" value="ECO:0007669"/>
    <property type="project" value="InterPro"/>
</dbReference>
<evidence type="ECO:0000313" key="11">
    <source>
        <dbReference type="Proteomes" id="UP001497623"/>
    </source>
</evidence>
<dbReference type="GO" id="GO:0005634">
    <property type="term" value="C:nucleus"/>
    <property type="evidence" value="ECO:0007669"/>
    <property type="project" value="UniProtKB-SubCell"/>
</dbReference>
<dbReference type="GO" id="GO:0004843">
    <property type="term" value="F:cysteine-type deubiquitinase activity"/>
    <property type="evidence" value="ECO:0007669"/>
    <property type="project" value="InterPro"/>
</dbReference>
<feature type="domain" description="C2H2-type" evidence="8">
    <location>
        <begin position="238"/>
        <end position="265"/>
    </location>
</feature>
<dbReference type="FunFam" id="3.30.160.60:FF:000912">
    <property type="entry name" value="Zinc finger protein 660"/>
    <property type="match status" value="1"/>
</dbReference>
<dbReference type="FunFam" id="3.30.160.60:FF:000446">
    <property type="entry name" value="Zinc finger protein"/>
    <property type="match status" value="2"/>
</dbReference>
<evidence type="ECO:0000259" key="8">
    <source>
        <dbReference type="PROSITE" id="PS50157"/>
    </source>
</evidence>
<keyword evidence="3" id="KW-0677">Repeat</keyword>
<dbReference type="SUPFAM" id="SSF54001">
    <property type="entry name" value="Cysteine proteinases"/>
    <property type="match status" value="1"/>
</dbReference>
<evidence type="ECO:0000256" key="1">
    <source>
        <dbReference type="ARBA" id="ARBA00004123"/>
    </source>
</evidence>
<dbReference type="FunFam" id="3.30.160.60:FF:002343">
    <property type="entry name" value="Zinc finger protein 33A"/>
    <property type="match status" value="1"/>
</dbReference>
<dbReference type="Gene3D" id="3.90.70.10">
    <property type="entry name" value="Cysteine proteinases"/>
    <property type="match status" value="1"/>
</dbReference>
<dbReference type="GO" id="GO:0008270">
    <property type="term" value="F:zinc ion binding"/>
    <property type="evidence" value="ECO:0007669"/>
    <property type="project" value="UniProtKB-KW"/>
</dbReference>
<dbReference type="InterPro" id="IPR038765">
    <property type="entry name" value="Papain-like_cys_pep_sf"/>
</dbReference>
<evidence type="ECO:0000256" key="4">
    <source>
        <dbReference type="ARBA" id="ARBA00022771"/>
    </source>
</evidence>
<dbReference type="PROSITE" id="PS50235">
    <property type="entry name" value="USP_3"/>
    <property type="match status" value="1"/>
</dbReference>
<dbReference type="PANTHER" id="PTHR23226:SF416">
    <property type="entry name" value="FI01424P"/>
    <property type="match status" value="1"/>
</dbReference>
<evidence type="ECO:0000256" key="3">
    <source>
        <dbReference type="ARBA" id="ARBA00022737"/>
    </source>
</evidence>
<feature type="domain" description="USP" evidence="9">
    <location>
        <begin position="406"/>
        <end position="663"/>
    </location>
</feature>
<evidence type="ECO:0000256" key="2">
    <source>
        <dbReference type="ARBA" id="ARBA00022723"/>
    </source>
</evidence>
<dbReference type="SUPFAM" id="SSF57667">
    <property type="entry name" value="beta-beta-alpha zinc fingers"/>
    <property type="match status" value="6"/>
</dbReference>
<dbReference type="PROSITE" id="PS50157">
    <property type="entry name" value="ZINC_FINGER_C2H2_2"/>
    <property type="match status" value="10"/>
</dbReference>
<keyword evidence="4 7" id="KW-0863">Zinc-finger</keyword>